<feature type="domain" description="CHAT" evidence="2">
    <location>
        <begin position="1109"/>
        <end position="1391"/>
    </location>
</feature>
<organism evidence="3 4">
    <name type="scientific">Rhizoctonia solani</name>
    <dbReference type="NCBI Taxonomy" id="456999"/>
    <lineage>
        <taxon>Eukaryota</taxon>
        <taxon>Fungi</taxon>
        <taxon>Dikarya</taxon>
        <taxon>Basidiomycota</taxon>
        <taxon>Agaricomycotina</taxon>
        <taxon>Agaricomycetes</taxon>
        <taxon>Cantharellales</taxon>
        <taxon>Ceratobasidiaceae</taxon>
        <taxon>Rhizoctonia</taxon>
    </lineage>
</organism>
<dbReference type="Gene3D" id="1.25.40.10">
    <property type="entry name" value="Tetratricopeptide repeat domain"/>
    <property type="match status" value="3"/>
</dbReference>
<evidence type="ECO:0000313" key="3">
    <source>
        <dbReference type="EMBL" id="CAE6515150.1"/>
    </source>
</evidence>
<proteinExistence type="predicted"/>
<accession>A0A8H3HI25</accession>
<evidence type="ECO:0000256" key="1">
    <source>
        <dbReference type="SAM" id="MobiDB-lite"/>
    </source>
</evidence>
<dbReference type="PANTHER" id="PTHR19959">
    <property type="entry name" value="KINESIN LIGHT CHAIN"/>
    <property type="match status" value="1"/>
</dbReference>
<gene>
    <name evidence="3" type="ORF">RDB_LOCUS135089</name>
</gene>
<comment type="caution">
    <text evidence="3">The sequence shown here is derived from an EMBL/GenBank/DDBJ whole genome shotgun (WGS) entry which is preliminary data.</text>
</comment>
<reference evidence="3" key="1">
    <citation type="submission" date="2021-01" db="EMBL/GenBank/DDBJ databases">
        <authorList>
            <person name="Kaushik A."/>
        </authorList>
    </citation>
    <scope>NUCLEOTIDE SEQUENCE</scope>
    <source>
        <strain evidence="3">AG6-10EEA</strain>
    </source>
</reference>
<dbReference type="InterPro" id="IPR011990">
    <property type="entry name" value="TPR-like_helical_dom_sf"/>
</dbReference>
<evidence type="ECO:0000259" key="2">
    <source>
        <dbReference type="Pfam" id="PF12770"/>
    </source>
</evidence>
<dbReference type="SUPFAM" id="SSF48452">
    <property type="entry name" value="TPR-like"/>
    <property type="match status" value="1"/>
</dbReference>
<dbReference type="Pfam" id="PF12770">
    <property type="entry name" value="CHAT"/>
    <property type="match status" value="1"/>
</dbReference>
<dbReference type="EMBL" id="CAJMXA010003776">
    <property type="protein sequence ID" value="CAE6515150.1"/>
    <property type="molecule type" value="Genomic_DNA"/>
</dbReference>
<dbReference type="InterPro" id="IPR024983">
    <property type="entry name" value="CHAT_dom"/>
</dbReference>
<dbReference type="Proteomes" id="UP000663853">
    <property type="component" value="Unassembled WGS sequence"/>
</dbReference>
<sequence length="1391" mass="154271">MEGLNRFQGGPHTANSAKSESLRHMTITCRDGYTVEINYEDLDESGELGSTAPPEIQLIVDIIEPPGDSSKGQTRRANRLIFVDTDGTLPMIFDESQRGGEAGQTQKDALSLVQGDRRLRVLKAVSQIVRNMAENDLPKPTIDRIKDLDKRLTHEIRITSNLQSAETHENRYGESGGIDNLNAAIGFYEAALALVPLHHPLSAPVSSFFCRLLETRYERLGDLSDLSRAIECLLTTTAMIPDGREMLPLLLLQLARVYYRRFDLLSTPEDLDQLIGCLERAIPLTRGNTEGFSAQLKQLGLSYLLRFERTRGTQDIDKAIKWLERAVATTPAYHEDLPDRLNQLGGAYEARFRQQGTIEDADRAIELKAQGVLQTPDGHPEQSALLNSQGVSYVYRFERFGRTDDIKRAIEFLTQAVARIPDYHPKMPRFLNDLGAAHIKQFEHLGDLVNVEKAVEYQQYAVHLAPAEDEELPTHLGNLGGALLRRFQHCGDIQPSLQMLGNLGGALLRRFQHCGDIQDLHDAIENLTKAVNIAHQGSERLVGYQSNLGAAYLDLFDRLGNVEHADRAIECLTHAITLPSGTTEALEPLNNLGFAYHQIYKRLIRAEYLDRAIQCGTKALNLSHEGHPDLATCLSNLGALFRTRFESGGTLQDLNDAITYQRRALDLIPADHPPQPSFLNNLGTSHLVRFDATGEVDDIITAVNLLERAVDFTPKGHANRPLCLSNLGSALAEQFLALNNPDILDKAIQTQKEAVSAHPPGHPTLPLHLYLLGDRYTTRFRQFGDLEVLFGRINCFKLAAKSPVGPPQIRFIAAHKWGCLTCLGSPTQGLEAFQVAINLIPQIIWLGATINERYNDIHWIGDGVQDAIAAAINFEKYPLALEWLEQGRSVVWNQSLQLWSPLDELSASHPEHSSELKQVTAELYRAGSNSMQLAVTTEPKLASITEQTLEQSARQHRNLAAQYDRLLASVRQLSGFENFLLPKMADHLFHAVQTGPLVIVNAHRFRCDALILHPGSLKITHVSLPDLLKNSTLFPFGAERTPGPIHRRSDLGKPVDQFKTAASDSVDQLTAVFQRLINAKGEKLQPGSASERRPLLTNHTSGQELRDILGMLWTTVAKPILDILQYKPGLPIDELPHITWCTTGLLTFFPIHAAGLYDFDHPDDRMYKYAISSYTPTISALLSANTNPNHEPSGMLAVGQENTPGQSRLSQTLAELDRIKDHVKSGIKYTRLTENSATTKTVLEAMESHDWVHLACHAHQDTADPTSSGFFLHDGVLSIAAINQKAFKNKGVAFLSACQTAMGDKKIADEAIHLASAMLVAGYPSVIATMWSIMDNDGPVVADIVYGHLLKDGKMNHRDAARALHIAVGRLREVVGEEEFVRWVPFIHIGK</sequence>
<name>A0A8H3HI25_9AGAM</name>
<protein>
    <recommendedName>
        <fullName evidence="2">CHAT domain-containing protein</fullName>
    </recommendedName>
</protein>
<feature type="region of interest" description="Disordered" evidence="1">
    <location>
        <begin position="1"/>
        <end position="20"/>
    </location>
</feature>
<evidence type="ECO:0000313" key="4">
    <source>
        <dbReference type="Proteomes" id="UP000663853"/>
    </source>
</evidence>
<dbReference type="PANTHER" id="PTHR19959:SF119">
    <property type="entry name" value="FUNGAL LIPASE-LIKE DOMAIN-CONTAINING PROTEIN"/>
    <property type="match status" value="1"/>
</dbReference>